<dbReference type="EMBL" id="LSZP01000062">
    <property type="protein sequence ID" value="KXU34010.1"/>
    <property type="molecule type" value="Genomic_DNA"/>
</dbReference>
<dbReference type="PANTHER" id="PTHR21666:SF270">
    <property type="entry name" value="MUREIN HYDROLASE ACTIVATOR ENVC"/>
    <property type="match status" value="1"/>
</dbReference>
<feature type="domain" description="M23ase beta-sheet core" evidence="1">
    <location>
        <begin position="48"/>
        <end position="158"/>
    </location>
</feature>
<name>A0A139SHQ3_9BACT</name>
<dbReference type="SUPFAM" id="SSF51261">
    <property type="entry name" value="Duplicated hybrid motif"/>
    <property type="match status" value="1"/>
</dbReference>
<dbReference type="InterPro" id="IPR016047">
    <property type="entry name" value="M23ase_b-sheet_dom"/>
</dbReference>
<dbReference type="Proteomes" id="UP000071392">
    <property type="component" value="Unassembled WGS sequence"/>
</dbReference>
<evidence type="ECO:0000313" key="2">
    <source>
        <dbReference type="EMBL" id="KXU34010.1"/>
    </source>
</evidence>
<dbReference type="PANTHER" id="PTHR21666">
    <property type="entry name" value="PEPTIDASE-RELATED"/>
    <property type="match status" value="1"/>
</dbReference>
<dbReference type="Gene3D" id="2.70.70.10">
    <property type="entry name" value="Glucose Permease (Domain IIA)"/>
    <property type="match status" value="1"/>
</dbReference>
<gene>
    <name evidence="2" type="ORF">AXK12_08240</name>
</gene>
<reference evidence="2 3" key="1">
    <citation type="submission" date="2016-02" db="EMBL/GenBank/DDBJ databases">
        <authorList>
            <person name="Wen L."/>
            <person name="He K."/>
            <person name="Yang H."/>
        </authorList>
    </citation>
    <scope>NUCLEOTIDE SEQUENCE [LARGE SCALE GENOMIC DNA]</scope>
    <source>
        <strain evidence="2 3">CV41</strain>
    </source>
</reference>
<dbReference type="STRING" id="1548208.AXK12_08240"/>
<protein>
    <recommendedName>
        <fullName evidence="1">M23ase beta-sheet core domain-containing protein</fullName>
    </recommendedName>
</protein>
<dbReference type="GO" id="GO:0004222">
    <property type="term" value="F:metalloendopeptidase activity"/>
    <property type="evidence" value="ECO:0007669"/>
    <property type="project" value="TreeGrafter"/>
</dbReference>
<organism evidence="2 3">
    <name type="scientific">Cephaloticoccus capnophilus</name>
    <dbReference type="NCBI Taxonomy" id="1548208"/>
    <lineage>
        <taxon>Bacteria</taxon>
        <taxon>Pseudomonadati</taxon>
        <taxon>Verrucomicrobiota</taxon>
        <taxon>Opitutia</taxon>
        <taxon>Opitutales</taxon>
        <taxon>Opitutaceae</taxon>
        <taxon>Cephaloticoccus</taxon>
    </lineage>
</organism>
<dbReference type="AlphaFoldDB" id="A0A139SHQ3"/>
<proteinExistence type="predicted"/>
<dbReference type="Pfam" id="PF01551">
    <property type="entry name" value="Peptidase_M23"/>
    <property type="match status" value="1"/>
</dbReference>
<dbReference type="InterPro" id="IPR050570">
    <property type="entry name" value="Cell_wall_metabolism_enzyme"/>
</dbReference>
<accession>A0A139SHQ3</accession>
<evidence type="ECO:0000313" key="3">
    <source>
        <dbReference type="Proteomes" id="UP000071392"/>
    </source>
</evidence>
<keyword evidence="3" id="KW-1185">Reference proteome</keyword>
<dbReference type="InterPro" id="IPR011055">
    <property type="entry name" value="Dup_hybrid_motif"/>
</dbReference>
<sequence length="330" mass="36100">MAQIELRWPTPNRAWERGEPVRAFLQHAGSGNPISGGYGSVRNGGTRFHEGIDLFPVRRDARGEALDEVFAAMSGIVRYVNTEPARSSYGRYVVLEHDAQSPAIYTLYAHLASVDSALLPDVAGELVRVRAGQVLGRMGRSAGGYTIPKARAHLHFEMGLRLTDDFERWYDARGFDDPNYHGVFNGMNLMGFDPLAFYEAHRAAAIRTVADWFAQMEPAVVLHVASRATPDFVRRYPRLLKQGAVTLGAQAGWRIECDPSGIPFAWTPLSADAVRGLKLSPGEAAIVAVDEALLGTQPAKRLVMTSSTGVPIIGPDLDAVRQLLFGREDS</sequence>
<evidence type="ECO:0000259" key="1">
    <source>
        <dbReference type="Pfam" id="PF01551"/>
    </source>
</evidence>
<comment type="caution">
    <text evidence="2">The sequence shown here is derived from an EMBL/GenBank/DDBJ whole genome shotgun (WGS) entry which is preliminary data.</text>
</comment>
<dbReference type="CDD" id="cd12797">
    <property type="entry name" value="M23_peptidase"/>
    <property type="match status" value="1"/>
</dbReference>